<protein>
    <recommendedName>
        <fullName evidence="3">Cation transporter</fullName>
    </recommendedName>
</protein>
<reference evidence="1 2" key="1">
    <citation type="submission" date="2016-10" db="EMBL/GenBank/DDBJ databases">
        <authorList>
            <person name="de Groot N.N."/>
        </authorList>
    </citation>
    <scope>NUCLEOTIDE SEQUENCE [LARGE SCALE GENOMIC DNA]</scope>
    <source>
        <strain evidence="1 2">JCM 19513</strain>
    </source>
</reference>
<evidence type="ECO:0000313" key="1">
    <source>
        <dbReference type="EMBL" id="SEK69051.1"/>
    </source>
</evidence>
<dbReference type="AlphaFoldDB" id="A0A1H7J2T0"/>
<dbReference type="EMBL" id="FOAS01000004">
    <property type="protein sequence ID" value="SEK69051.1"/>
    <property type="molecule type" value="Genomic_DNA"/>
</dbReference>
<evidence type="ECO:0000313" key="2">
    <source>
        <dbReference type="Proteomes" id="UP000185766"/>
    </source>
</evidence>
<sequence>MNLEELSVLAHGGQIEALDLVSLEGGIYVLEAQMDGRRMPVQAHNGGELRLRSVEHAREVLQGMPAEVPLHLVHAVVHDEMIGLPGKAAEPLRVPVHNQPSW</sequence>
<dbReference type="RefSeq" id="WP_071873219.1">
    <property type="nucleotide sequence ID" value="NZ_FOAS01000004.1"/>
</dbReference>
<organism evidence="1 2">
    <name type="scientific">Atopomonas hussainii</name>
    <dbReference type="NCBI Taxonomy" id="1429083"/>
    <lineage>
        <taxon>Bacteria</taxon>
        <taxon>Pseudomonadati</taxon>
        <taxon>Pseudomonadota</taxon>
        <taxon>Gammaproteobacteria</taxon>
        <taxon>Pseudomonadales</taxon>
        <taxon>Pseudomonadaceae</taxon>
        <taxon>Atopomonas</taxon>
    </lineage>
</organism>
<keyword evidence="2" id="KW-1185">Reference proteome</keyword>
<dbReference type="Proteomes" id="UP000185766">
    <property type="component" value="Unassembled WGS sequence"/>
</dbReference>
<name>A0A1H7J2T0_9GAMM</name>
<gene>
    <name evidence="1" type="ORF">SAMN05216214_104154</name>
</gene>
<dbReference type="Pfam" id="PF20090">
    <property type="entry name" value="DUF6482"/>
    <property type="match status" value="1"/>
</dbReference>
<dbReference type="STRING" id="1429083.GCA_001885685_00639"/>
<accession>A0A1H7J2T0</accession>
<proteinExistence type="predicted"/>
<evidence type="ECO:0008006" key="3">
    <source>
        <dbReference type="Google" id="ProtNLM"/>
    </source>
</evidence>
<dbReference type="OrthoDB" id="7063376at2"/>
<dbReference type="InterPro" id="IPR045508">
    <property type="entry name" value="DUF6482"/>
</dbReference>